<protein>
    <submittedName>
        <fullName evidence="1">Uncharacterized protein</fullName>
    </submittedName>
</protein>
<sequence>MTFPYFVIFMITLHYGLLSVFATPIPLSFKINPQPLTLMGGINNPFSGPEQNLPDWLIERFSPGQVFYISVISELF</sequence>
<proteinExistence type="predicted"/>
<keyword evidence="2" id="KW-1185">Reference proteome</keyword>
<comment type="caution">
    <text evidence="1">The sequence shown here is derived from an EMBL/GenBank/DDBJ whole genome shotgun (WGS) entry which is preliminary data.</text>
</comment>
<name>A0ACB8TX90_9APHY</name>
<evidence type="ECO:0000313" key="1">
    <source>
        <dbReference type="EMBL" id="KAI0086662.1"/>
    </source>
</evidence>
<evidence type="ECO:0000313" key="2">
    <source>
        <dbReference type="Proteomes" id="UP001055072"/>
    </source>
</evidence>
<dbReference type="Proteomes" id="UP001055072">
    <property type="component" value="Unassembled WGS sequence"/>
</dbReference>
<dbReference type="EMBL" id="MU274922">
    <property type="protein sequence ID" value="KAI0086662.1"/>
    <property type="molecule type" value="Genomic_DNA"/>
</dbReference>
<reference evidence="1" key="1">
    <citation type="journal article" date="2021" name="Environ. Microbiol.">
        <title>Gene family expansions and transcriptome signatures uncover fungal adaptations to wood decay.</title>
        <authorList>
            <person name="Hage H."/>
            <person name="Miyauchi S."/>
            <person name="Viragh M."/>
            <person name="Drula E."/>
            <person name="Min B."/>
            <person name="Chaduli D."/>
            <person name="Navarro D."/>
            <person name="Favel A."/>
            <person name="Norest M."/>
            <person name="Lesage-Meessen L."/>
            <person name="Balint B."/>
            <person name="Merenyi Z."/>
            <person name="de Eugenio L."/>
            <person name="Morin E."/>
            <person name="Martinez A.T."/>
            <person name="Baldrian P."/>
            <person name="Stursova M."/>
            <person name="Martinez M.J."/>
            <person name="Novotny C."/>
            <person name="Magnuson J.K."/>
            <person name="Spatafora J.W."/>
            <person name="Maurice S."/>
            <person name="Pangilinan J."/>
            <person name="Andreopoulos W."/>
            <person name="LaButti K."/>
            <person name="Hundley H."/>
            <person name="Na H."/>
            <person name="Kuo A."/>
            <person name="Barry K."/>
            <person name="Lipzen A."/>
            <person name="Henrissat B."/>
            <person name="Riley R."/>
            <person name="Ahrendt S."/>
            <person name="Nagy L.G."/>
            <person name="Grigoriev I.V."/>
            <person name="Martin F."/>
            <person name="Rosso M.N."/>
        </authorList>
    </citation>
    <scope>NUCLEOTIDE SEQUENCE</scope>
    <source>
        <strain evidence="1">CBS 384.51</strain>
    </source>
</reference>
<organism evidence="1 2">
    <name type="scientific">Irpex rosettiformis</name>
    <dbReference type="NCBI Taxonomy" id="378272"/>
    <lineage>
        <taxon>Eukaryota</taxon>
        <taxon>Fungi</taxon>
        <taxon>Dikarya</taxon>
        <taxon>Basidiomycota</taxon>
        <taxon>Agaricomycotina</taxon>
        <taxon>Agaricomycetes</taxon>
        <taxon>Polyporales</taxon>
        <taxon>Irpicaceae</taxon>
        <taxon>Irpex</taxon>
    </lineage>
</organism>
<gene>
    <name evidence="1" type="ORF">BDY19DRAFT_959691</name>
</gene>
<accession>A0ACB8TX90</accession>